<keyword evidence="3" id="KW-1185">Reference proteome</keyword>
<proteinExistence type="predicted"/>
<dbReference type="EMBL" id="JBDFQZ010000002">
    <property type="protein sequence ID" value="KAK9750705.1"/>
    <property type="molecule type" value="Genomic_DNA"/>
</dbReference>
<reference evidence="2" key="1">
    <citation type="submission" date="2024-03" db="EMBL/GenBank/DDBJ databases">
        <title>WGS assembly of Saponaria officinalis var. Norfolk2.</title>
        <authorList>
            <person name="Jenkins J."/>
            <person name="Shu S."/>
            <person name="Grimwood J."/>
            <person name="Barry K."/>
            <person name="Goodstein D."/>
            <person name="Schmutz J."/>
            <person name="Leebens-Mack J."/>
            <person name="Osbourn A."/>
        </authorList>
    </citation>
    <scope>NUCLEOTIDE SEQUENCE [LARGE SCALE GENOMIC DNA]</scope>
    <source>
        <strain evidence="2">JIC</strain>
    </source>
</reference>
<dbReference type="Proteomes" id="UP001443914">
    <property type="component" value="Unassembled WGS sequence"/>
</dbReference>
<comment type="caution">
    <text evidence="2">The sequence shown here is derived from an EMBL/GenBank/DDBJ whole genome shotgun (WGS) entry which is preliminary data.</text>
</comment>
<name>A0AAW1MVC1_SAPOF</name>
<dbReference type="PANTHER" id="PTHR31672">
    <property type="entry name" value="BNACNNG10540D PROTEIN"/>
    <property type="match status" value="1"/>
</dbReference>
<dbReference type="Pfam" id="PF07734">
    <property type="entry name" value="FBA_1"/>
    <property type="match status" value="1"/>
</dbReference>
<dbReference type="AlphaFoldDB" id="A0AAW1MVC1"/>
<evidence type="ECO:0000313" key="3">
    <source>
        <dbReference type="Proteomes" id="UP001443914"/>
    </source>
</evidence>
<dbReference type="PANTHER" id="PTHR31672:SF13">
    <property type="entry name" value="F-BOX PROTEIN CPR30-LIKE"/>
    <property type="match status" value="1"/>
</dbReference>
<accession>A0AAW1MVC1</accession>
<dbReference type="InterPro" id="IPR050796">
    <property type="entry name" value="SCF_F-box_component"/>
</dbReference>
<gene>
    <name evidence="2" type="ORF">RND81_02G215400</name>
</gene>
<dbReference type="InterPro" id="IPR017451">
    <property type="entry name" value="F-box-assoc_interact_dom"/>
</dbReference>
<dbReference type="NCBIfam" id="TIGR01640">
    <property type="entry name" value="F_box_assoc_1"/>
    <property type="match status" value="1"/>
</dbReference>
<protein>
    <recommendedName>
        <fullName evidence="1">F-box associated beta-propeller type 1 domain-containing protein</fullName>
    </recommendedName>
</protein>
<organism evidence="2 3">
    <name type="scientific">Saponaria officinalis</name>
    <name type="common">Common soapwort</name>
    <name type="synonym">Lychnis saponaria</name>
    <dbReference type="NCBI Taxonomy" id="3572"/>
    <lineage>
        <taxon>Eukaryota</taxon>
        <taxon>Viridiplantae</taxon>
        <taxon>Streptophyta</taxon>
        <taxon>Embryophyta</taxon>
        <taxon>Tracheophyta</taxon>
        <taxon>Spermatophyta</taxon>
        <taxon>Magnoliopsida</taxon>
        <taxon>eudicotyledons</taxon>
        <taxon>Gunneridae</taxon>
        <taxon>Pentapetalae</taxon>
        <taxon>Caryophyllales</taxon>
        <taxon>Caryophyllaceae</taxon>
        <taxon>Caryophylleae</taxon>
        <taxon>Saponaria</taxon>
    </lineage>
</organism>
<evidence type="ECO:0000313" key="2">
    <source>
        <dbReference type="EMBL" id="KAK9750705.1"/>
    </source>
</evidence>
<sequence length="250" mass="28501">MSLWNPSIRKYRWIDLQLNNYRLNSGSVTKYRILWTGFGLALKSNDYKIVLVGQESSTWVNCVFVYSLKTNQTTKVDTNLKPDTLTPIRKGASYIDGACHWMMKAATVIYSFNLDTHCFRYINIPSKSSKSCVNDDPLTVSISNWNDMLSLTEKTRSGLENVLNIWVMKDDDTSSECWTLLKSFIIIDNRGSGRVRRCSSWGISFKSRLSSSPPSLIDDYEAEDIQRSQLTSCPITPMNFAPLKDSLIML</sequence>
<evidence type="ECO:0000259" key="1">
    <source>
        <dbReference type="Pfam" id="PF07734"/>
    </source>
</evidence>
<feature type="domain" description="F-box associated beta-propeller type 1" evidence="1">
    <location>
        <begin position="3"/>
        <end position="180"/>
    </location>
</feature>
<dbReference type="InterPro" id="IPR006527">
    <property type="entry name" value="F-box-assoc_dom_typ1"/>
</dbReference>